<accession>A0AC61RET1</accession>
<organism evidence="1 2">
    <name type="scientific">Lepagella muris</name>
    <dbReference type="NCBI Taxonomy" id="3032870"/>
    <lineage>
        <taxon>Bacteria</taxon>
        <taxon>Pseudomonadati</taxon>
        <taxon>Bacteroidota</taxon>
        <taxon>Bacteroidia</taxon>
        <taxon>Bacteroidales</taxon>
        <taxon>Muribaculaceae</taxon>
        <taxon>Lepagella</taxon>
    </lineage>
</organism>
<evidence type="ECO:0000313" key="2">
    <source>
        <dbReference type="Proteomes" id="UP000306319"/>
    </source>
</evidence>
<dbReference type="Proteomes" id="UP000306319">
    <property type="component" value="Unassembled WGS sequence"/>
</dbReference>
<sequence>MDNTKTKPEGISGFSDFSIKDYIQACKSRWQWILLSLIICVGAGVLYILCQQPEYQRTEEVLIKDQEGGSGVPDMAGVFSSFGLVSSNTSVYNELISLKSPAVMYEVARRLHLDMNYDRLGGFHPVTLYGHTLPYIVDMQGIEEQGGASFKMELSADGNIKMREFRKFTIDGKIELAGEATLPKGKESVKTPIGIVKVTPNPEYDGLPITESIELKVVKKPMQTTVENYGEKLNGDLVNQDAEIIGLTIRDVSVQRAEDILNTVLLVYNENWIEDKNKMAVATSAFIDERLRLIQQELGDVDSNIAKYQTTTGSPDLIASAQASMEKESNLEQSILNIENQLSITTYMKDFLDDSANKFNIIPANTGLDNPSIEKDIATYNTILLARNNLVSNSSERNPLVEDYDSQLNGLRESITRSMSNRIAGLKTRLRSFREEKIKTTGKIAGTSEKALPLLSDTRQQKVKEGLYLFLLQKREENELSQKFTAENTRVITPPMGSLKPVSPKKKLILAVTFLLGLALPLITIYMLETGNTKVRSKKDLDGVKIPFAGEIPFVGKRKKFKVVVKKNKKLEDEKPPLAVVEEGKRDVVNEAFRVIRSNIDFMSGKGDGSQIIMLTSFNPGSGKSFISYNLGLSFALKKKRVLLIDCDLRHGSSSMFVGMPHKGITDYLTGNNDNWRSLIVKVQDNELLSILPVGKMPPNPAELLENGRLTDLLNEVRGEYDYVLLDCPPVNIVVDTQIVGQYADRTLFVVRAGLLEREALTELNEFYENKKFKNMSLILNGTEAVHSRYYTYGNYQSYQ</sequence>
<name>A0AC61RET1_9BACT</name>
<proteinExistence type="predicted"/>
<dbReference type="EMBL" id="SRYB01000012">
    <property type="protein sequence ID" value="TGY78596.1"/>
    <property type="molecule type" value="Genomic_DNA"/>
</dbReference>
<keyword evidence="1" id="KW-0808">Transferase</keyword>
<dbReference type="EC" id="2.7.10.2" evidence="1"/>
<comment type="caution">
    <text evidence="1">The sequence shown here is derived from an EMBL/GenBank/DDBJ whole genome shotgun (WGS) entry which is preliminary data.</text>
</comment>
<protein>
    <submittedName>
        <fullName evidence="1">Polysaccharide biosynthesis tyrosine autokinase</fullName>
        <ecNumber evidence="1">2.7.10.2</ecNumber>
    </submittedName>
</protein>
<gene>
    <name evidence="1" type="ORF">E5331_09770</name>
</gene>
<evidence type="ECO:0000313" key="1">
    <source>
        <dbReference type="EMBL" id="TGY78596.1"/>
    </source>
</evidence>
<keyword evidence="2" id="KW-1185">Reference proteome</keyword>
<reference evidence="1" key="1">
    <citation type="submission" date="2019-04" db="EMBL/GenBank/DDBJ databases">
        <title>Microbes associate with the intestines of laboratory mice.</title>
        <authorList>
            <person name="Navarre W."/>
            <person name="Wong E."/>
            <person name="Huang K."/>
            <person name="Tropini C."/>
            <person name="Ng K."/>
            <person name="Yu B."/>
        </authorList>
    </citation>
    <scope>NUCLEOTIDE SEQUENCE</scope>
    <source>
        <strain evidence="1">NM04_E33</strain>
    </source>
</reference>